<accession>A0A0D0PLY0</accession>
<reference evidence="2 3" key="1">
    <citation type="submission" date="2015-02" db="EMBL/GenBank/DDBJ databases">
        <title>Draft genome sequence of Kitasatospora griseola MF730-N6, a bafilomycin, terpentecin and satosporin producer.</title>
        <authorList>
            <person name="Arens J.C."/>
            <person name="Haltli B."/>
            <person name="Kerr R.G."/>
        </authorList>
    </citation>
    <scope>NUCLEOTIDE SEQUENCE [LARGE SCALE GENOMIC DNA]</scope>
    <source>
        <strain evidence="2 3">MF730-N6</strain>
    </source>
</reference>
<feature type="region of interest" description="Disordered" evidence="1">
    <location>
        <begin position="40"/>
        <end position="66"/>
    </location>
</feature>
<evidence type="ECO:0000313" key="3">
    <source>
        <dbReference type="Proteomes" id="UP000032066"/>
    </source>
</evidence>
<comment type="caution">
    <text evidence="2">The sequence shown here is derived from an EMBL/GenBank/DDBJ whole genome shotgun (WGS) entry which is preliminary data.</text>
</comment>
<keyword evidence="3" id="KW-1185">Reference proteome</keyword>
<evidence type="ECO:0008006" key="4">
    <source>
        <dbReference type="Google" id="ProtNLM"/>
    </source>
</evidence>
<dbReference type="RefSeq" id="WP_043913025.1">
    <property type="nucleotide sequence ID" value="NZ_JBFBDQ010000004.1"/>
</dbReference>
<protein>
    <recommendedName>
        <fullName evidence="4">Antitoxin</fullName>
    </recommendedName>
</protein>
<name>A0A0D0PLY0_KITGR</name>
<dbReference type="STRING" id="2064.TR51_19315"/>
<evidence type="ECO:0000313" key="2">
    <source>
        <dbReference type="EMBL" id="KIQ61517.1"/>
    </source>
</evidence>
<dbReference type="EMBL" id="JXZB01000004">
    <property type="protein sequence ID" value="KIQ61517.1"/>
    <property type="molecule type" value="Genomic_DNA"/>
</dbReference>
<proteinExistence type="predicted"/>
<sequence length="66" mass="7064">MAKVTITLEADLALEVMMRLGVSSPQDAVELLVRDYLSTGRRTQARTGGSRDGERFAGPAPSVEEG</sequence>
<evidence type="ECO:0000256" key="1">
    <source>
        <dbReference type="SAM" id="MobiDB-lite"/>
    </source>
</evidence>
<organism evidence="2 3">
    <name type="scientific">Kitasatospora griseola</name>
    <name type="common">Streptomyces griseolosporeus</name>
    <dbReference type="NCBI Taxonomy" id="2064"/>
    <lineage>
        <taxon>Bacteria</taxon>
        <taxon>Bacillati</taxon>
        <taxon>Actinomycetota</taxon>
        <taxon>Actinomycetes</taxon>
        <taxon>Kitasatosporales</taxon>
        <taxon>Streptomycetaceae</taxon>
        <taxon>Kitasatospora</taxon>
    </lineage>
</organism>
<dbReference type="PATRIC" id="fig|2064.6.peg.4156"/>
<dbReference type="OrthoDB" id="4330406at2"/>
<gene>
    <name evidence="2" type="ORF">TR51_19315</name>
</gene>
<dbReference type="AlphaFoldDB" id="A0A0D0PLY0"/>
<dbReference type="Proteomes" id="UP000032066">
    <property type="component" value="Unassembled WGS sequence"/>
</dbReference>